<reference evidence="4 5" key="1">
    <citation type="submission" date="2018-11" db="EMBL/GenBank/DDBJ databases">
        <title>Draft genome of Simplicispira Flexivirga sp. BO-16.</title>
        <authorList>
            <person name="Im W.T."/>
        </authorList>
    </citation>
    <scope>NUCLEOTIDE SEQUENCE [LARGE SCALE GENOMIC DNA]</scope>
    <source>
        <strain evidence="4 5">BO-16</strain>
    </source>
</reference>
<accession>A0A3M9M648</accession>
<comment type="caution">
    <text evidence="4">The sequence shown here is derived from an EMBL/GenBank/DDBJ whole genome shotgun (WGS) entry which is preliminary data.</text>
</comment>
<dbReference type="EMBL" id="RJJQ01000015">
    <property type="protein sequence ID" value="RNI20645.1"/>
    <property type="molecule type" value="Genomic_DNA"/>
</dbReference>
<feature type="compositionally biased region" description="Low complexity" evidence="1">
    <location>
        <begin position="29"/>
        <end position="80"/>
    </location>
</feature>
<dbReference type="Pfam" id="PF14016">
    <property type="entry name" value="DUF4232"/>
    <property type="match status" value="1"/>
</dbReference>
<feature type="region of interest" description="Disordered" evidence="1">
    <location>
        <begin position="29"/>
        <end position="82"/>
    </location>
</feature>
<evidence type="ECO:0000313" key="5">
    <source>
        <dbReference type="Proteomes" id="UP000271678"/>
    </source>
</evidence>
<name>A0A3M9M648_9MICO</name>
<evidence type="ECO:0000259" key="3">
    <source>
        <dbReference type="Pfam" id="PF14016"/>
    </source>
</evidence>
<dbReference type="AlphaFoldDB" id="A0A3M9M648"/>
<evidence type="ECO:0000313" key="4">
    <source>
        <dbReference type="EMBL" id="RNI20645.1"/>
    </source>
</evidence>
<dbReference type="PROSITE" id="PS51257">
    <property type="entry name" value="PROKAR_LIPOPROTEIN"/>
    <property type="match status" value="1"/>
</dbReference>
<evidence type="ECO:0000256" key="1">
    <source>
        <dbReference type="SAM" id="MobiDB-lite"/>
    </source>
</evidence>
<proteinExistence type="predicted"/>
<organism evidence="4 5">
    <name type="scientific">Flexivirga caeni</name>
    <dbReference type="NCBI Taxonomy" id="2294115"/>
    <lineage>
        <taxon>Bacteria</taxon>
        <taxon>Bacillati</taxon>
        <taxon>Actinomycetota</taxon>
        <taxon>Actinomycetes</taxon>
        <taxon>Micrococcales</taxon>
        <taxon>Dermacoccaceae</taxon>
        <taxon>Flexivirga</taxon>
    </lineage>
</organism>
<evidence type="ECO:0000256" key="2">
    <source>
        <dbReference type="SAM" id="SignalP"/>
    </source>
</evidence>
<feature type="signal peptide" evidence="2">
    <location>
        <begin position="1"/>
        <end position="32"/>
    </location>
</feature>
<feature type="domain" description="DUF4232" evidence="3">
    <location>
        <begin position="86"/>
        <end position="215"/>
    </location>
</feature>
<keyword evidence="2" id="KW-0732">Signal</keyword>
<keyword evidence="5" id="KW-1185">Reference proteome</keyword>
<dbReference type="Proteomes" id="UP000271678">
    <property type="component" value="Unassembled WGS sequence"/>
</dbReference>
<feature type="chain" id="PRO_5039084633" evidence="2">
    <location>
        <begin position="33"/>
        <end position="225"/>
    </location>
</feature>
<sequence length="225" mass="22415">MITMQRARIALAATGGLMLLLTGCSSSGGKTAAQSPASSSTSSGAGQSSSQAPSTSSTASAGGSSSTSTSSPAPATSSAGKQVPRCTVAQLKVSVGMGNADMQGAHRPLQFTNIGKAACELTGAPGVSYVAGNDGHQVGSAAQRIIGHQQVVIQPNATASAGLFLSSAPQKSNCTQMKVRGIRVYPPDSYQAAFVPMQGITCKPPQNGPFLRVGPILPGPNNDGV</sequence>
<gene>
    <name evidence="4" type="ORF">EFY87_13705</name>
</gene>
<protein>
    <submittedName>
        <fullName evidence="4">DUF4232 domain-containing protein</fullName>
    </submittedName>
</protein>
<dbReference type="InterPro" id="IPR025326">
    <property type="entry name" value="DUF4232"/>
</dbReference>